<reference evidence="2" key="1">
    <citation type="journal article" date="2016" name="Nature">
        <title>The genome of the seagrass Zostera marina reveals angiosperm adaptation to the sea.</title>
        <authorList>
            <person name="Olsen J.L."/>
            <person name="Rouze P."/>
            <person name="Verhelst B."/>
            <person name="Lin Y.-C."/>
            <person name="Bayer T."/>
            <person name="Collen J."/>
            <person name="Dattolo E."/>
            <person name="De Paoli E."/>
            <person name="Dittami S."/>
            <person name="Maumus F."/>
            <person name="Michel G."/>
            <person name="Kersting A."/>
            <person name="Lauritano C."/>
            <person name="Lohaus R."/>
            <person name="Toepel M."/>
            <person name="Tonon T."/>
            <person name="Vanneste K."/>
            <person name="Amirebrahimi M."/>
            <person name="Brakel J."/>
            <person name="Bostroem C."/>
            <person name="Chovatia M."/>
            <person name="Grimwood J."/>
            <person name="Jenkins J.W."/>
            <person name="Jueterbock A."/>
            <person name="Mraz A."/>
            <person name="Stam W.T."/>
            <person name="Tice H."/>
            <person name="Bornberg-Bauer E."/>
            <person name="Green P.J."/>
            <person name="Pearson G.A."/>
            <person name="Procaccini G."/>
            <person name="Duarte C.M."/>
            <person name="Schmutz J."/>
            <person name="Reusch T.B.H."/>
            <person name="Van de Peer Y."/>
        </authorList>
    </citation>
    <scope>NUCLEOTIDE SEQUENCE [LARGE SCALE GENOMIC DNA]</scope>
    <source>
        <strain evidence="2">cv. Finnish</strain>
    </source>
</reference>
<proteinExistence type="predicted"/>
<accession>A0A0K9P3D8</accession>
<name>A0A0K9P3D8_ZOSMR</name>
<dbReference type="AlphaFoldDB" id="A0A0K9P3D8"/>
<keyword evidence="2" id="KW-1185">Reference proteome</keyword>
<comment type="caution">
    <text evidence="1">The sequence shown here is derived from an EMBL/GenBank/DDBJ whole genome shotgun (WGS) entry which is preliminary data.</text>
</comment>
<gene>
    <name evidence="1" type="ORF">ZOSMA_44G01310</name>
</gene>
<dbReference type="Proteomes" id="UP000036987">
    <property type="component" value="Unassembled WGS sequence"/>
</dbReference>
<evidence type="ECO:0000313" key="2">
    <source>
        <dbReference type="Proteomes" id="UP000036987"/>
    </source>
</evidence>
<organism evidence="1 2">
    <name type="scientific">Zostera marina</name>
    <name type="common">Eelgrass</name>
    <dbReference type="NCBI Taxonomy" id="29655"/>
    <lineage>
        <taxon>Eukaryota</taxon>
        <taxon>Viridiplantae</taxon>
        <taxon>Streptophyta</taxon>
        <taxon>Embryophyta</taxon>
        <taxon>Tracheophyta</taxon>
        <taxon>Spermatophyta</taxon>
        <taxon>Magnoliopsida</taxon>
        <taxon>Liliopsida</taxon>
        <taxon>Zosteraceae</taxon>
        <taxon>Zostera</taxon>
    </lineage>
</organism>
<evidence type="ECO:0000313" key="1">
    <source>
        <dbReference type="EMBL" id="KMZ62730.1"/>
    </source>
</evidence>
<protein>
    <submittedName>
        <fullName evidence="1">Uncharacterized protein</fullName>
    </submittedName>
</protein>
<dbReference type="EMBL" id="LFYR01001330">
    <property type="protein sequence ID" value="KMZ62730.1"/>
    <property type="molecule type" value="Genomic_DNA"/>
</dbReference>
<sequence>MGPSKTGYATAPKLLTTIFSLQAGSNWCVSQRQCVCHIYSMNQHIHDLS</sequence>